<dbReference type="Pfam" id="PF00856">
    <property type="entry name" value="SET"/>
    <property type="match status" value="1"/>
</dbReference>
<evidence type="ECO:0000256" key="15">
    <source>
        <dbReference type="ARBA" id="ARBA00047545"/>
    </source>
</evidence>
<evidence type="ECO:0000259" key="17">
    <source>
        <dbReference type="PROSITE" id="PS50020"/>
    </source>
</evidence>
<dbReference type="RefSeq" id="XP_008720403.1">
    <property type="nucleotide sequence ID" value="XM_008722181.1"/>
</dbReference>
<dbReference type="InterPro" id="IPR050777">
    <property type="entry name" value="SET2_Histone-Lys_MeTrsfase"/>
</dbReference>
<dbReference type="EC" id="2.1.1.359" evidence="4"/>
<feature type="compositionally biased region" description="Basic residues" evidence="16">
    <location>
        <begin position="547"/>
        <end position="557"/>
    </location>
</feature>
<evidence type="ECO:0000256" key="10">
    <source>
        <dbReference type="ARBA" id="ARBA00022691"/>
    </source>
</evidence>
<dbReference type="InterPro" id="IPR006560">
    <property type="entry name" value="AWS_dom"/>
</dbReference>
<keyword evidence="13" id="KW-0539">Nucleus</keyword>
<evidence type="ECO:0000313" key="21">
    <source>
        <dbReference type="EMBL" id="ETN36871.1"/>
    </source>
</evidence>
<feature type="domain" description="AWS" evidence="20">
    <location>
        <begin position="145"/>
        <end position="200"/>
    </location>
</feature>
<dbReference type="PROSITE" id="PS50020">
    <property type="entry name" value="WW_DOMAIN_2"/>
    <property type="match status" value="1"/>
</dbReference>
<feature type="compositionally biased region" description="Low complexity" evidence="16">
    <location>
        <begin position="1"/>
        <end position="13"/>
    </location>
</feature>
<dbReference type="InterPro" id="IPR038190">
    <property type="entry name" value="SRI_sf"/>
</dbReference>
<evidence type="ECO:0000256" key="11">
    <source>
        <dbReference type="ARBA" id="ARBA00023015"/>
    </source>
</evidence>
<dbReference type="SUPFAM" id="SSF82199">
    <property type="entry name" value="SET domain"/>
    <property type="match status" value="1"/>
</dbReference>
<dbReference type="PROSITE" id="PS51568">
    <property type="entry name" value="SAM_MT43_SET2_1"/>
    <property type="match status" value="1"/>
</dbReference>
<gene>
    <name evidence="21" type="ORF">HMPREF1541_07858</name>
</gene>
<dbReference type="InterPro" id="IPR013257">
    <property type="entry name" value="SRI"/>
</dbReference>
<dbReference type="eggNOG" id="KOG4442">
    <property type="taxonomic scope" value="Eukaryota"/>
</dbReference>
<dbReference type="GO" id="GO:0005634">
    <property type="term" value="C:nucleus"/>
    <property type="evidence" value="ECO:0007669"/>
    <property type="project" value="UniProtKB-SubCell"/>
</dbReference>
<reference evidence="21 22" key="1">
    <citation type="submission" date="2013-03" db="EMBL/GenBank/DDBJ databases">
        <title>The Genome Sequence of Phialophora europaea CBS 101466.</title>
        <authorList>
            <consortium name="The Broad Institute Genomics Platform"/>
            <person name="Cuomo C."/>
            <person name="de Hoog S."/>
            <person name="Gorbushina A."/>
            <person name="Walker B."/>
            <person name="Young S.K."/>
            <person name="Zeng Q."/>
            <person name="Gargeya S."/>
            <person name="Fitzgerald M."/>
            <person name="Haas B."/>
            <person name="Abouelleil A."/>
            <person name="Allen A.W."/>
            <person name="Alvarado L."/>
            <person name="Arachchi H.M."/>
            <person name="Berlin A.M."/>
            <person name="Chapman S.B."/>
            <person name="Gainer-Dewar J."/>
            <person name="Goldberg J."/>
            <person name="Griggs A."/>
            <person name="Gujja S."/>
            <person name="Hansen M."/>
            <person name="Howarth C."/>
            <person name="Imamovic A."/>
            <person name="Ireland A."/>
            <person name="Larimer J."/>
            <person name="McCowan C."/>
            <person name="Murphy C."/>
            <person name="Pearson M."/>
            <person name="Poon T.W."/>
            <person name="Priest M."/>
            <person name="Roberts A."/>
            <person name="Saif S."/>
            <person name="Shea T."/>
            <person name="Sisk P."/>
            <person name="Sykes S."/>
            <person name="Wortman J."/>
            <person name="Nusbaum C."/>
            <person name="Birren B."/>
        </authorList>
    </citation>
    <scope>NUCLEOTIDE SEQUENCE [LARGE SCALE GENOMIC DNA]</scope>
    <source>
        <strain evidence="21 22">CBS 101466</strain>
    </source>
</reference>
<comment type="function">
    <text evidence="1">Histone methyltransferase that trimethylates histone H3 'Lys-36' forming H3K36me3. Involved in transcription elongation as well as in transcription repression.</text>
</comment>
<dbReference type="InterPro" id="IPR036020">
    <property type="entry name" value="WW_dom_sf"/>
</dbReference>
<comment type="catalytic activity">
    <reaction evidence="15">
        <text>L-lysyl(36)-[histone H3] + 3 S-adenosyl-L-methionine = N(6),N(6),N(6)-trimethyl-L-lysyl(36)-[histone H3] + 3 S-adenosyl-L-homocysteine + 3 H(+)</text>
        <dbReference type="Rhea" id="RHEA:60324"/>
        <dbReference type="Rhea" id="RHEA-COMP:9785"/>
        <dbReference type="Rhea" id="RHEA-COMP:15536"/>
        <dbReference type="ChEBI" id="CHEBI:15378"/>
        <dbReference type="ChEBI" id="CHEBI:29969"/>
        <dbReference type="ChEBI" id="CHEBI:57856"/>
        <dbReference type="ChEBI" id="CHEBI:59789"/>
        <dbReference type="ChEBI" id="CHEBI:61961"/>
        <dbReference type="EC" id="2.1.1.359"/>
    </reaction>
</comment>
<evidence type="ECO:0000256" key="5">
    <source>
        <dbReference type="ARBA" id="ARBA00018028"/>
    </source>
</evidence>
<feature type="region of interest" description="Disordered" evidence="16">
    <location>
        <begin position="1"/>
        <end position="111"/>
    </location>
</feature>
<dbReference type="GO" id="GO:0006355">
    <property type="term" value="P:regulation of DNA-templated transcription"/>
    <property type="evidence" value="ECO:0007669"/>
    <property type="project" value="InterPro"/>
</dbReference>
<dbReference type="Gene3D" id="2.170.270.10">
    <property type="entry name" value="SET domain"/>
    <property type="match status" value="1"/>
</dbReference>
<feature type="region of interest" description="Disordered" evidence="16">
    <location>
        <begin position="524"/>
        <end position="594"/>
    </location>
</feature>
<evidence type="ECO:0000256" key="1">
    <source>
        <dbReference type="ARBA" id="ARBA00003901"/>
    </source>
</evidence>
<dbReference type="VEuPathDB" id="FungiDB:HMPREF1541_07858"/>
<dbReference type="AlphaFoldDB" id="W2RK93"/>
<protein>
    <recommendedName>
        <fullName evidence="5">Histone-lysine N-methyltransferase, H3 lysine-36 specific</fullName>
        <ecNumber evidence="4">2.1.1.359</ecNumber>
    </recommendedName>
    <alternativeName>
        <fullName evidence="14">SET domain-containing protein 2</fullName>
    </alternativeName>
</protein>
<dbReference type="FunFam" id="1.10.1740.100:FF:000002">
    <property type="entry name" value="Histone-lysine N-methyltransferase"/>
    <property type="match status" value="1"/>
</dbReference>
<dbReference type="InterPro" id="IPR001214">
    <property type="entry name" value="SET_dom"/>
</dbReference>
<dbReference type="InterPro" id="IPR046341">
    <property type="entry name" value="SET_dom_sf"/>
</dbReference>
<dbReference type="FunFam" id="2.170.270.10:FF:000033">
    <property type="entry name" value="Histone-lysine N-methyltransferase"/>
    <property type="match status" value="1"/>
</dbReference>
<evidence type="ECO:0000256" key="8">
    <source>
        <dbReference type="ARBA" id="ARBA00022603"/>
    </source>
</evidence>
<dbReference type="GO" id="GO:0140955">
    <property type="term" value="F:histone H3K36 trimethyltransferase activity"/>
    <property type="evidence" value="ECO:0007669"/>
    <property type="project" value="UniProtKB-EC"/>
</dbReference>
<dbReference type="Gene3D" id="1.10.1740.100">
    <property type="entry name" value="Set2, Rpb1 interacting domain"/>
    <property type="match status" value="1"/>
</dbReference>
<proteinExistence type="predicted"/>
<dbReference type="Pfam" id="PF08236">
    <property type="entry name" value="SRI"/>
    <property type="match status" value="1"/>
</dbReference>
<dbReference type="GeneID" id="19975197"/>
<dbReference type="SMART" id="SM00570">
    <property type="entry name" value="AWS"/>
    <property type="match status" value="1"/>
</dbReference>
<feature type="compositionally biased region" description="Pro residues" evidence="16">
    <location>
        <begin position="583"/>
        <end position="593"/>
    </location>
</feature>
<dbReference type="SMART" id="SM00508">
    <property type="entry name" value="PostSET"/>
    <property type="match status" value="1"/>
</dbReference>
<dbReference type="PROSITE" id="PS51215">
    <property type="entry name" value="AWS"/>
    <property type="match status" value="1"/>
</dbReference>
<evidence type="ECO:0000259" key="20">
    <source>
        <dbReference type="PROSITE" id="PS51215"/>
    </source>
</evidence>
<dbReference type="Pfam" id="PF17907">
    <property type="entry name" value="AWS"/>
    <property type="match status" value="1"/>
</dbReference>
<feature type="domain" description="SET" evidence="18">
    <location>
        <begin position="202"/>
        <end position="319"/>
    </location>
</feature>
<dbReference type="GO" id="GO:0005694">
    <property type="term" value="C:chromosome"/>
    <property type="evidence" value="ECO:0007669"/>
    <property type="project" value="UniProtKB-SubCell"/>
</dbReference>
<keyword evidence="7" id="KW-0678">Repressor</keyword>
<keyword evidence="12" id="KW-0804">Transcription</keyword>
<evidence type="ECO:0000256" key="9">
    <source>
        <dbReference type="ARBA" id="ARBA00022679"/>
    </source>
</evidence>
<sequence>MAKTKSSASTPASLDSHEANGTKREASPETGPTTASVVKKEESTSAANSPSLGPNHIKSSRSSSSSSRTRPNLSELDSKPKNESNGSAVPIRADMPKKSGRATNKAPPRVAPLFDNLPDVTSEATASFQVITSSTYQNKYLGFTEAALECDCSEEWDSSTQTNHACGEHSDCINRATKMECADDCTCGAKCQNQRFTRRRFADVSVIQTEKKGYGLRANTDLKPNEFIFEYIGEVIAENAFRKRMVAYDDEGIKHFYFMSLSRGEFIDATKRGNLGRFCNHSCNPNCYVDKWVVGDKLRMGIFAERYVKAGEELVFNYNVDRYGANPQPCYCGEDNCTGFIGGKTQTERGTKLSAATIEALGIEDDEWDTVVAKKPKKRKTAEDDEDYVESVPAKALDADGVTKVMAALMQCKEKWIAVKLLQRIQNADDDLVRHRIVRLHGYRILNSQLSAWKEDENIILQILDILDHLPRLTRNKIVDARLDQTLDTLREHSDGRVASRATALAETYASLELAYRIPRRKIEKSETSTPIKTEASVYDRREASSQRRRSRSRSKSPPRGPAALNAPTGPRSSVRPTFPIARPFPRPPPPLPRGWHAAVDGGRTYYYTDKGVTQWKRPTQPVDLPPPPPREPSHQDVLKGILANIVDTKKDDAKTPESEQPKKEKKKEEKWKSYDEEKKMKLYENTLFPHISHVMNRYKHKIPREDLKRFAKEIAKKLVASDFKGGRVKDPTKIDEKQQRKVKEYCKQFFDKAAHKHKKHEEQKAAKKTKKVEGGQETPSQSPLVKAEFADDDEDIKMSDHELDDKPTLTPEPDTPSEASQSLKRKRESPSIKDEDVDAPRSPLKKLHLDTTDEKDTAPAPPPPPPPPPATDSPMDMTPNGSTPGPDQDGDGEAEMEIDAENEEQAEKQLHAHGGESKFKEMSVADVKALAQMGDEEDEVEW</sequence>
<feature type="compositionally biased region" description="Basic and acidic residues" evidence="16">
    <location>
        <begin position="848"/>
        <end position="858"/>
    </location>
</feature>
<keyword evidence="11" id="KW-0805">Transcription regulation</keyword>
<feature type="region of interest" description="Disordered" evidence="16">
    <location>
        <begin position="647"/>
        <end position="674"/>
    </location>
</feature>
<feature type="compositionally biased region" description="Acidic residues" evidence="16">
    <location>
        <begin position="889"/>
        <end position="905"/>
    </location>
</feature>
<keyword evidence="9" id="KW-0808">Transferase</keyword>
<dbReference type="InterPro" id="IPR044437">
    <property type="entry name" value="SETD2/Set2_SET"/>
</dbReference>
<feature type="domain" description="Post-SET" evidence="19">
    <location>
        <begin position="326"/>
        <end position="342"/>
    </location>
</feature>
<dbReference type="PANTHER" id="PTHR22884">
    <property type="entry name" value="SET DOMAIN PROTEINS"/>
    <property type="match status" value="1"/>
</dbReference>
<evidence type="ECO:0000259" key="19">
    <source>
        <dbReference type="PROSITE" id="PS50868"/>
    </source>
</evidence>
<dbReference type="SMART" id="SM00317">
    <property type="entry name" value="SET"/>
    <property type="match status" value="1"/>
</dbReference>
<dbReference type="SUPFAM" id="SSF51045">
    <property type="entry name" value="WW domain"/>
    <property type="match status" value="1"/>
</dbReference>
<feature type="compositionally biased region" description="Pro residues" evidence="16">
    <location>
        <begin position="860"/>
        <end position="872"/>
    </location>
</feature>
<accession>W2RK93</accession>
<dbReference type="InParanoid" id="W2RK93"/>
<name>W2RK93_CYPE1</name>
<evidence type="ECO:0000256" key="16">
    <source>
        <dbReference type="SAM" id="MobiDB-lite"/>
    </source>
</evidence>
<evidence type="ECO:0000256" key="2">
    <source>
        <dbReference type="ARBA" id="ARBA00004123"/>
    </source>
</evidence>
<feature type="compositionally biased region" description="Basic and acidic residues" evidence="16">
    <location>
        <begin position="797"/>
        <end position="808"/>
    </location>
</feature>
<evidence type="ECO:0000256" key="6">
    <source>
        <dbReference type="ARBA" id="ARBA00022454"/>
    </source>
</evidence>
<dbReference type="HOGENOM" id="CLU_008492_0_1_1"/>
<keyword evidence="22" id="KW-1185">Reference proteome</keyword>
<feature type="compositionally biased region" description="Basic and acidic residues" evidence="16">
    <location>
        <begin position="648"/>
        <end position="674"/>
    </location>
</feature>
<dbReference type="CDD" id="cd19172">
    <property type="entry name" value="SET_SETD2"/>
    <property type="match status" value="1"/>
</dbReference>
<evidence type="ECO:0000256" key="4">
    <source>
        <dbReference type="ARBA" id="ARBA00012178"/>
    </source>
</evidence>
<feature type="region of interest" description="Disordered" evidence="16">
    <location>
        <begin position="754"/>
        <end position="923"/>
    </location>
</feature>
<feature type="region of interest" description="Disordered" evidence="16">
    <location>
        <begin position="612"/>
        <end position="635"/>
    </location>
</feature>
<evidence type="ECO:0000256" key="7">
    <source>
        <dbReference type="ARBA" id="ARBA00022491"/>
    </source>
</evidence>
<evidence type="ECO:0000256" key="12">
    <source>
        <dbReference type="ARBA" id="ARBA00023163"/>
    </source>
</evidence>
<keyword evidence="8" id="KW-0489">Methyltransferase</keyword>
<keyword evidence="10" id="KW-0949">S-adenosyl-L-methionine</keyword>
<evidence type="ECO:0000259" key="18">
    <source>
        <dbReference type="PROSITE" id="PS50280"/>
    </source>
</evidence>
<dbReference type="InterPro" id="IPR003616">
    <property type="entry name" value="Post-SET_dom"/>
</dbReference>
<dbReference type="PROSITE" id="PS01159">
    <property type="entry name" value="WW_DOMAIN_1"/>
    <property type="match status" value="1"/>
</dbReference>
<dbReference type="InterPro" id="IPR001202">
    <property type="entry name" value="WW_dom"/>
</dbReference>
<dbReference type="Proteomes" id="UP000030752">
    <property type="component" value="Unassembled WGS sequence"/>
</dbReference>
<dbReference type="InterPro" id="IPR025788">
    <property type="entry name" value="Set2_fungi"/>
</dbReference>
<dbReference type="EMBL" id="KB822724">
    <property type="protein sequence ID" value="ETN36871.1"/>
    <property type="molecule type" value="Genomic_DNA"/>
</dbReference>
<evidence type="ECO:0000313" key="22">
    <source>
        <dbReference type="Proteomes" id="UP000030752"/>
    </source>
</evidence>
<organism evidence="21 22">
    <name type="scientific">Cyphellophora europaea (strain CBS 101466)</name>
    <name type="common">Phialophora europaea</name>
    <dbReference type="NCBI Taxonomy" id="1220924"/>
    <lineage>
        <taxon>Eukaryota</taxon>
        <taxon>Fungi</taxon>
        <taxon>Dikarya</taxon>
        <taxon>Ascomycota</taxon>
        <taxon>Pezizomycotina</taxon>
        <taxon>Eurotiomycetes</taxon>
        <taxon>Chaetothyriomycetidae</taxon>
        <taxon>Chaetothyriales</taxon>
        <taxon>Cyphellophoraceae</taxon>
        <taxon>Cyphellophora</taxon>
    </lineage>
</organism>
<feature type="domain" description="WW" evidence="17">
    <location>
        <begin position="590"/>
        <end position="621"/>
    </location>
</feature>
<evidence type="ECO:0000256" key="13">
    <source>
        <dbReference type="ARBA" id="ARBA00023242"/>
    </source>
</evidence>
<keyword evidence="6" id="KW-0158">Chromosome</keyword>
<dbReference type="PROSITE" id="PS50280">
    <property type="entry name" value="SET"/>
    <property type="match status" value="1"/>
</dbReference>
<comment type="subcellular location">
    <subcellularLocation>
        <location evidence="3">Chromosome</location>
    </subcellularLocation>
    <subcellularLocation>
        <location evidence="2">Nucleus</location>
    </subcellularLocation>
</comment>
<dbReference type="GO" id="GO:0032259">
    <property type="term" value="P:methylation"/>
    <property type="evidence" value="ECO:0007669"/>
    <property type="project" value="UniProtKB-KW"/>
</dbReference>
<evidence type="ECO:0000256" key="3">
    <source>
        <dbReference type="ARBA" id="ARBA00004286"/>
    </source>
</evidence>
<dbReference type="PROSITE" id="PS50868">
    <property type="entry name" value="POST_SET"/>
    <property type="match status" value="1"/>
</dbReference>
<dbReference type="STRING" id="1220924.W2RK93"/>
<dbReference type="FunCoup" id="W2RK93">
    <property type="interactions" value="96"/>
</dbReference>
<dbReference type="OrthoDB" id="422362at2759"/>
<dbReference type="Gene3D" id="2.20.70.10">
    <property type="match status" value="1"/>
</dbReference>
<feature type="compositionally biased region" description="Basic and acidic residues" evidence="16">
    <location>
        <begin position="906"/>
        <end position="923"/>
    </location>
</feature>
<evidence type="ECO:0000256" key="14">
    <source>
        <dbReference type="ARBA" id="ARBA00030091"/>
    </source>
</evidence>
<feature type="compositionally biased region" description="Basic and acidic residues" evidence="16">
    <location>
        <begin position="15"/>
        <end position="27"/>
    </location>
</feature>